<evidence type="ECO:0000256" key="1">
    <source>
        <dbReference type="ARBA" id="ARBA00000085"/>
    </source>
</evidence>
<dbReference type="Gene3D" id="3.30.450.20">
    <property type="entry name" value="PAS domain"/>
    <property type="match status" value="2"/>
</dbReference>
<sequence length="497" mass="57331">MDKQEIYNQTIDTFEIGIWDINLKNNRIFFDANTKSFFEVSEDFMPDFKNTLVFFNRKNLIQFKSLLQKAIENQIPVCGKFQIITAQKTIKHLECICQVEFMANQLHRIHGTFKDITTEQERTIAIELAIKKFSSVFSNANDVIENLSLLSLVASETTDSIIITNAEGKAIWANQAYMNLTDLTLEQIIGKKPNYISIGIETNFEKIKKIQQALEKKQETKVVFQNYNKYKKKYWLELNITPIFDSKGNCTKFIGIGRDITATKEKEIELKNILEVSNQQNNKLLNFAHIVSHNIRSHTCNLQMVLNVIDETDTIDEKLSFIEMFKEGTEKLSKTIENLNEVITIQKNSKTKKTIVNLKSEIEKITHSFKDKISITHHIPANLNINVIPDYLENIVYNLLTNAVKYQSPERLPLLDISCKTEDGFHIVSFKDNGLGINLQKYKHKIFGMYKTFHENEDAKGFGLFIVKNQMEAMKGKIEVESTAGLGSNFKLYFNEK</sequence>
<dbReference type="SUPFAM" id="SSF55874">
    <property type="entry name" value="ATPase domain of HSP90 chaperone/DNA topoisomerase II/histidine kinase"/>
    <property type="match status" value="1"/>
</dbReference>
<dbReference type="Gene3D" id="3.30.565.10">
    <property type="entry name" value="Histidine kinase-like ATPase, C-terminal domain"/>
    <property type="match status" value="1"/>
</dbReference>
<dbReference type="Pfam" id="PF13426">
    <property type="entry name" value="PAS_9"/>
    <property type="match status" value="1"/>
</dbReference>
<dbReference type="EMBL" id="CP017774">
    <property type="protein sequence ID" value="AOZ98154.1"/>
    <property type="molecule type" value="Genomic_DNA"/>
</dbReference>
<dbReference type="GO" id="GO:0004673">
    <property type="term" value="F:protein histidine kinase activity"/>
    <property type="evidence" value="ECO:0007669"/>
    <property type="project" value="UniProtKB-EC"/>
</dbReference>
<dbReference type="RefSeq" id="WP_071183429.1">
    <property type="nucleotide sequence ID" value="NZ_CP017774.1"/>
</dbReference>
<evidence type="ECO:0000256" key="5">
    <source>
        <dbReference type="ARBA" id="ARBA00022777"/>
    </source>
</evidence>
<evidence type="ECO:0000259" key="8">
    <source>
        <dbReference type="PROSITE" id="PS50113"/>
    </source>
</evidence>
<evidence type="ECO:0000313" key="9">
    <source>
        <dbReference type="EMBL" id="AOZ98154.1"/>
    </source>
</evidence>
<dbReference type="PROSITE" id="PS50112">
    <property type="entry name" value="PAS"/>
    <property type="match status" value="1"/>
</dbReference>
<feature type="domain" description="PAS" evidence="7">
    <location>
        <begin position="146"/>
        <end position="217"/>
    </location>
</feature>
<dbReference type="SMART" id="SM00387">
    <property type="entry name" value="HATPase_c"/>
    <property type="match status" value="1"/>
</dbReference>
<dbReference type="InterPro" id="IPR003594">
    <property type="entry name" value="HATPase_dom"/>
</dbReference>
<dbReference type="EC" id="2.7.13.3" evidence="2"/>
<dbReference type="InterPro" id="IPR035965">
    <property type="entry name" value="PAS-like_dom_sf"/>
</dbReference>
<dbReference type="InterPro" id="IPR000700">
    <property type="entry name" value="PAS-assoc_C"/>
</dbReference>
<dbReference type="Pfam" id="PF02518">
    <property type="entry name" value="HATPase_c"/>
    <property type="match status" value="1"/>
</dbReference>
<dbReference type="PROSITE" id="PS50109">
    <property type="entry name" value="HIS_KIN"/>
    <property type="match status" value="1"/>
</dbReference>
<dbReference type="SMART" id="SM00086">
    <property type="entry name" value="PAC"/>
    <property type="match status" value="1"/>
</dbReference>
<organism evidence="9 10">
    <name type="scientific">Flavobacterium commune</name>
    <dbReference type="NCBI Taxonomy" id="1306519"/>
    <lineage>
        <taxon>Bacteria</taxon>
        <taxon>Pseudomonadati</taxon>
        <taxon>Bacteroidota</taxon>
        <taxon>Flavobacteriia</taxon>
        <taxon>Flavobacteriales</taxon>
        <taxon>Flavobacteriaceae</taxon>
        <taxon>Flavobacterium</taxon>
    </lineage>
</organism>
<evidence type="ECO:0000259" key="6">
    <source>
        <dbReference type="PROSITE" id="PS50109"/>
    </source>
</evidence>
<protein>
    <recommendedName>
        <fullName evidence="2">histidine kinase</fullName>
        <ecNumber evidence="2">2.7.13.3</ecNumber>
    </recommendedName>
</protein>
<dbReference type="PANTHER" id="PTHR43304">
    <property type="entry name" value="PHYTOCHROME-LIKE PROTEIN CPH1"/>
    <property type="match status" value="1"/>
</dbReference>
<dbReference type="CDD" id="cd00130">
    <property type="entry name" value="PAS"/>
    <property type="match status" value="1"/>
</dbReference>
<accession>A0A1D9P762</accession>
<keyword evidence="10" id="KW-1185">Reference proteome</keyword>
<dbReference type="InterPro" id="IPR001610">
    <property type="entry name" value="PAC"/>
</dbReference>
<proteinExistence type="predicted"/>
<keyword evidence="4" id="KW-0808">Transferase</keyword>
<evidence type="ECO:0000256" key="4">
    <source>
        <dbReference type="ARBA" id="ARBA00022679"/>
    </source>
</evidence>
<evidence type="ECO:0000256" key="3">
    <source>
        <dbReference type="ARBA" id="ARBA00022553"/>
    </source>
</evidence>
<reference evidence="9 10" key="1">
    <citation type="submission" date="2016-10" db="EMBL/GenBank/DDBJ databases">
        <title>Complete Genome Sequence of Flavobacterium sp. PK15.</title>
        <authorList>
            <person name="Ekwe A."/>
            <person name="Kim S.B."/>
        </authorList>
    </citation>
    <scope>NUCLEOTIDE SEQUENCE [LARGE SCALE GENOMIC DNA]</scope>
    <source>
        <strain evidence="9 10">PK15</strain>
    </source>
</reference>
<dbReference type="PROSITE" id="PS50113">
    <property type="entry name" value="PAC"/>
    <property type="match status" value="1"/>
</dbReference>
<dbReference type="STRING" id="1306519.BIW12_01140"/>
<dbReference type="AlphaFoldDB" id="A0A1D9P762"/>
<dbReference type="NCBIfam" id="TIGR00229">
    <property type="entry name" value="sensory_box"/>
    <property type="match status" value="1"/>
</dbReference>
<feature type="domain" description="PAC" evidence="8">
    <location>
        <begin position="218"/>
        <end position="272"/>
    </location>
</feature>
<evidence type="ECO:0000259" key="7">
    <source>
        <dbReference type="PROSITE" id="PS50112"/>
    </source>
</evidence>
<dbReference type="InterPro" id="IPR005467">
    <property type="entry name" value="His_kinase_dom"/>
</dbReference>
<dbReference type="InterPro" id="IPR000014">
    <property type="entry name" value="PAS"/>
</dbReference>
<dbReference type="PANTHER" id="PTHR43304:SF1">
    <property type="entry name" value="PAC DOMAIN-CONTAINING PROTEIN"/>
    <property type="match status" value="1"/>
</dbReference>
<comment type="catalytic activity">
    <reaction evidence="1">
        <text>ATP + protein L-histidine = ADP + protein N-phospho-L-histidine.</text>
        <dbReference type="EC" id="2.7.13.3"/>
    </reaction>
</comment>
<feature type="domain" description="Histidine kinase" evidence="6">
    <location>
        <begin position="290"/>
        <end position="497"/>
    </location>
</feature>
<dbReference type="SUPFAM" id="SSF55785">
    <property type="entry name" value="PYP-like sensor domain (PAS domain)"/>
    <property type="match status" value="2"/>
</dbReference>
<evidence type="ECO:0000313" key="10">
    <source>
        <dbReference type="Proteomes" id="UP000178198"/>
    </source>
</evidence>
<dbReference type="KEGG" id="fcm:BIW12_01140"/>
<dbReference type="OrthoDB" id="5522855at2"/>
<keyword evidence="3" id="KW-0597">Phosphoprotein</keyword>
<gene>
    <name evidence="9" type="ORF">BIW12_01140</name>
</gene>
<dbReference type="Proteomes" id="UP000178198">
    <property type="component" value="Chromosome"/>
</dbReference>
<name>A0A1D9P762_9FLAO</name>
<evidence type="ECO:0000256" key="2">
    <source>
        <dbReference type="ARBA" id="ARBA00012438"/>
    </source>
</evidence>
<dbReference type="InterPro" id="IPR036890">
    <property type="entry name" value="HATPase_C_sf"/>
</dbReference>
<keyword evidence="5" id="KW-0418">Kinase</keyword>
<dbReference type="SMART" id="SM00091">
    <property type="entry name" value="PAS"/>
    <property type="match status" value="2"/>
</dbReference>
<dbReference type="InterPro" id="IPR052162">
    <property type="entry name" value="Sensor_kinase/Photoreceptor"/>
</dbReference>